<dbReference type="SUPFAM" id="SSF53254">
    <property type="entry name" value="Phosphoglycerate mutase-like"/>
    <property type="match status" value="1"/>
</dbReference>
<organism evidence="1">
    <name type="scientific">freshwater metagenome</name>
    <dbReference type="NCBI Taxonomy" id="449393"/>
    <lineage>
        <taxon>unclassified sequences</taxon>
        <taxon>metagenomes</taxon>
        <taxon>ecological metagenomes</taxon>
    </lineage>
</organism>
<reference evidence="1" key="1">
    <citation type="submission" date="2020-05" db="EMBL/GenBank/DDBJ databases">
        <authorList>
            <person name="Chiriac C."/>
            <person name="Salcher M."/>
            <person name="Ghai R."/>
            <person name="Kavagutti S V."/>
        </authorList>
    </citation>
    <scope>NUCLEOTIDE SEQUENCE</scope>
</reference>
<dbReference type="Gene3D" id="3.40.50.1240">
    <property type="entry name" value="Phosphoglycerate mutase-like"/>
    <property type="match status" value="1"/>
</dbReference>
<evidence type="ECO:0000313" key="1">
    <source>
        <dbReference type="EMBL" id="CAB4609326.1"/>
    </source>
</evidence>
<sequence length="62" mass="7095">MKFEGQRVLTVSHGALIRRLIHIISNGEFPREGERFGNASMTTIEHDGDDWKILNYDPKPLS</sequence>
<proteinExistence type="predicted"/>
<dbReference type="Pfam" id="PF00300">
    <property type="entry name" value="His_Phos_1"/>
    <property type="match status" value="1"/>
</dbReference>
<dbReference type="InterPro" id="IPR013078">
    <property type="entry name" value="His_Pase_superF_clade-1"/>
</dbReference>
<dbReference type="EMBL" id="CAEZUR010000048">
    <property type="protein sequence ID" value="CAB4609326.1"/>
    <property type="molecule type" value="Genomic_DNA"/>
</dbReference>
<name>A0A6J6H8J3_9ZZZZ</name>
<dbReference type="InterPro" id="IPR029033">
    <property type="entry name" value="His_PPase_superfam"/>
</dbReference>
<dbReference type="AlphaFoldDB" id="A0A6J6H8J3"/>
<protein>
    <submittedName>
        <fullName evidence="1">Unannotated protein</fullName>
    </submittedName>
</protein>
<accession>A0A6J6H8J3</accession>
<gene>
    <name evidence="1" type="ORF">UFOPK1843_00712</name>
</gene>